<evidence type="ECO:0000313" key="1">
    <source>
        <dbReference type="EMBL" id="SEO55272.1"/>
    </source>
</evidence>
<evidence type="ECO:0000313" key="2">
    <source>
        <dbReference type="Proteomes" id="UP000181951"/>
    </source>
</evidence>
<name>A0A1H8QM57_9ACTN</name>
<gene>
    <name evidence="1" type="ORF">SAMN05216267_103071</name>
</gene>
<dbReference type="Proteomes" id="UP000181951">
    <property type="component" value="Unassembled WGS sequence"/>
</dbReference>
<protein>
    <recommendedName>
        <fullName evidence="3">DNA primase/polymerase bifunctional N-terminal domain-containing protein</fullName>
    </recommendedName>
</protein>
<organism evidence="1 2">
    <name type="scientific">Actinacidiphila rubida</name>
    <dbReference type="NCBI Taxonomy" id="310780"/>
    <lineage>
        <taxon>Bacteria</taxon>
        <taxon>Bacillati</taxon>
        <taxon>Actinomycetota</taxon>
        <taxon>Actinomycetes</taxon>
        <taxon>Kitasatosporales</taxon>
        <taxon>Streptomycetaceae</taxon>
        <taxon>Actinacidiphila</taxon>
    </lineage>
</organism>
<dbReference type="OrthoDB" id="4232363at2"/>
<evidence type="ECO:0008006" key="3">
    <source>
        <dbReference type="Google" id="ProtNLM"/>
    </source>
</evidence>
<sequence length="162" mass="17400">MRWLLTAVTSPARTREHWAAGQVALMPCGDLFGAVRLDVDLLHAAAGTAEWPDVGDYMRRELGGGPVLAHPRSRHLYALISPAATRRWKDDGGAEALGGGTYLGVPSPERIEPEGLHAYWLVPLRRPGALVGTTALTRFLTDARSAQARAARQVSDGGARRA</sequence>
<reference evidence="1 2" key="1">
    <citation type="submission" date="2016-10" db="EMBL/GenBank/DDBJ databases">
        <authorList>
            <person name="de Groot N.N."/>
        </authorList>
    </citation>
    <scope>NUCLEOTIDE SEQUENCE [LARGE SCALE GENOMIC DNA]</scope>
    <source>
        <strain evidence="1 2">CGMCC 4.2026</strain>
    </source>
</reference>
<keyword evidence="2" id="KW-1185">Reference proteome</keyword>
<dbReference type="AlphaFoldDB" id="A0A1H8QM57"/>
<proteinExistence type="predicted"/>
<accession>A0A1H8QM57</accession>
<dbReference type="EMBL" id="FODD01000030">
    <property type="protein sequence ID" value="SEO55272.1"/>
    <property type="molecule type" value="Genomic_DNA"/>
</dbReference>
<dbReference type="RefSeq" id="WP_069462908.1">
    <property type="nucleotide sequence ID" value="NZ_FODD01000030.1"/>
</dbReference>
<dbReference type="STRING" id="310780.SAMN05216267_103071"/>